<feature type="chain" id="PRO_5020750828" evidence="1">
    <location>
        <begin position="22"/>
        <end position="229"/>
    </location>
</feature>
<dbReference type="SUPFAM" id="SSF52833">
    <property type="entry name" value="Thioredoxin-like"/>
    <property type="match status" value="1"/>
</dbReference>
<evidence type="ECO:0000313" key="4">
    <source>
        <dbReference type="Proteomes" id="UP000295777"/>
    </source>
</evidence>
<comment type="caution">
    <text evidence="3">The sequence shown here is derived from an EMBL/GenBank/DDBJ whole genome shotgun (WGS) entry which is preliminary data.</text>
</comment>
<keyword evidence="4" id="KW-1185">Reference proteome</keyword>
<evidence type="ECO:0000313" key="3">
    <source>
        <dbReference type="EMBL" id="TCK02525.1"/>
    </source>
</evidence>
<name>A0A4R1G7U0_9BACT</name>
<dbReference type="Pfam" id="PF13098">
    <property type="entry name" value="Thioredoxin_2"/>
    <property type="match status" value="1"/>
</dbReference>
<dbReference type="EMBL" id="SMFV01000007">
    <property type="protein sequence ID" value="TCK02525.1"/>
    <property type="molecule type" value="Genomic_DNA"/>
</dbReference>
<sequence length="229" mass="25787">MKVKQLLPIFTVLVSSFASYAQNCPPVPEVQSILNRTLKTPFTAVSVEPVESFSACKVKTAEGETFFLSLDKKFLIEGFLTKVPPLKISEEDYLKLRKNVLFSTGKGEEIIVVTNPLCNACRQNREKLKKLVEKVKLSFVPAAFNREQEKVAVDAVCRKKDAQNFFEIQPPLLTCDRGKLKVWTVSDTLKKYGITGTPVFIFPDRSVTVGILEFSQKISDFIKLTTFQP</sequence>
<feature type="signal peptide" evidence="1">
    <location>
        <begin position="1"/>
        <end position="21"/>
    </location>
</feature>
<dbReference type="Gene3D" id="3.40.30.10">
    <property type="entry name" value="Glutaredoxin"/>
    <property type="match status" value="1"/>
</dbReference>
<feature type="domain" description="Thioredoxin-like fold" evidence="2">
    <location>
        <begin position="110"/>
        <end position="212"/>
    </location>
</feature>
<proteinExistence type="predicted"/>
<dbReference type="RefSeq" id="WP_132527754.1">
    <property type="nucleotide sequence ID" value="NZ_SMFV01000007.1"/>
</dbReference>
<organism evidence="3 4">
    <name type="scientific">Phorcysia thermohydrogeniphila</name>
    <dbReference type="NCBI Taxonomy" id="936138"/>
    <lineage>
        <taxon>Bacteria</taxon>
        <taxon>Pseudomonadati</taxon>
        <taxon>Aquificota</taxon>
        <taxon>Aquificia</taxon>
        <taxon>Desulfurobacteriales</taxon>
        <taxon>Desulfurobacteriaceae</taxon>
        <taxon>Phorcysia</taxon>
    </lineage>
</organism>
<dbReference type="OrthoDB" id="12976at2"/>
<protein>
    <submittedName>
        <fullName evidence="3">Thiol:disulfide interchange protein DsbC</fullName>
    </submittedName>
</protein>
<dbReference type="AlphaFoldDB" id="A0A4R1G7U0"/>
<reference evidence="3 4" key="1">
    <citation type="submission" date="2019-03" db="EMBL/GenBank/DDBJ databases">
        <title>Genomic Encyclopedia of Archaeal and Bacterial Type Strains, Phase II (KMG-II): from individual species to whole genera.</title>
        <authorList>
            <person name="Goeker M."/>
        </authorList>
    </citation>
    <scope>NUCLEOTIDE SEQUENCE [LARGE SCALE GENOMIC DNA]</scope>
    <source>
        <strain evidence="3 4">DSM 24425</strain>
    </source>
</reference>
<dbReference type="InterPro" id="IPR036249">
    <property type="entry name" value="Thioredoxin-like_sf"/>
</dbReference>
<gene>
    <name evidence="3" type="ORF">CLV27_1703</name>
</gene>
<evidence type="ECO:0000256" key="1">
    <source>
        <dbReference type="SAM" id="SignalP"/>
    </source>
</evidence>
<dbReference type="InterPro" id="IPR012336">
    <property type="entry name" value="Thioredoxin-like_fold"/>
</dbReference>
<keyword evidence="1" id="KW-0732">Signal</keyword>
<evidence type="ECO:0000259" key="2">
    <source>
        <dbReference type="Pfam" id="PF13098"/>
    </source>
</evidence>
<accession>A0A4R1G7U0</accession>
<dbReference type="Proteomes" id="UP000295777">
    <property type="component" value="Unassembled WGS sequence"/>
</dbReference>